<organism evidence="2 3">
    <name type="scientific">Sulfidibacter corallicola</name>
    <dbReference type="NCBI Taxonomy" id="2818388"/>
    <lineage>
        <taxon>Bacteria</taxon>
        <taxon>Pseudomonadati</taxon>
        <taxon>Acidobacteriota</taxon>
        <taxon>Holophagae</taxon>
        <taxon>Acanthopleuribacterales</taxon>
        <taxon>Acanthopleuribacteraceae</taxon>
        <taxon>Sulfidibacter</taxon>
    </lineage>
</organism>
<dbReference type="SUPFAM" id="SSF54427">
    <property type="entry name" value="NTF2-like"/>
    <property type="match status" value="1"/>
</dbReference>
<sequence length="139" mass="15397">MTHSTQASVETLSTSDRAALIAEVSATSNAWIASFNAGNAEACAAGYEQDALMEAKPIGEYRGHDEIFTFWHSFIDSGAGELVYSNVKLAVIDATTVLLSADWRMNVGRGIITEERWVKGDDGKWRLRFDAFEVQERFE</sequence>
<dbReference type="KEGG" id="scor:J3U87_22900"/>
<dbReference type="Gene3D" id="3.10.450.50">
    <property type="match status" value="1"/>
</dbReference>
<dbReference type="Proteomes" id="UP000663929">
    <property type="component" value="Chromosome"/>
</dbReference>
<proteinExistence type="predicted"/>
<dbReference type="InterPro" id="IPR037401">
    <property type="entry name" value="SnoaL-like"/>
</dbReference>
<dbReference type="InterPro" id="IPR032710">
    <property type="entry name" value="NTF2-like_dom_sf"/>
</dbReference>
<name>A0A8A4TEA9_SULCO</name>
<dbReference type="Pfam" id="PF12680">
    <property type="entry name" value="SnoaL_2"/>
    <property type="match status" value="1"/>
</dbReference>
<gene>
    <name evidence="2" type="ORF">J3U87_22900</name>
</gene>
<evidence type="ECO:0000259" key="1">
    <source>
        <dbReference type="Pfam" id="PF12680"/>
    </source>
</evidence>
<accession>A0A8A4TEA9</accession>
<protein>
    <submittedName>
        <fullName evidence="2">Nuclear transport factor 2 family protein</fullName>
    </submittedName>
</protein>
<dbReference type="AlphaFoldDB" id="A0A8A4TEA9"/>
<evidence type="ECO:0000313" key="3">
    <source>
        <dbReference type="Proteomes" id="UP000663929"/>
    </source>
</evidence>
<keyword evidence="3" id="KW-1185">Reference proteome</keyword>
<dbReference type="RefSeq" id="WP_237378089.1">
    <property type="nucleotide sequence ID" value="NZ_CP071793.1"/>
</dbReference>
<dbReference type="EMBL" id="CP071793">
    <property type="protein sequence ID" value="QTD48439.1"/>
    <property type="molecule type" value="Genomic_DNA"/>
</dbReference>
<reference evidence="2" key="1">
    <citation type="submission" date="2021-03" db="EMBL/GenBank/DDBJ databases">
        <title>Acanthopleuribacteraceae sp. M133.</title>
        <authorList>
            <person name="Wang G."/>
        </authorList>
    </citation>
    <scope>NUCLEOTIDE SEQUENCE</scope>
    <source>
        <strain evidence="2">M133</strain>
    </source>
</reference>
<evidence type="ECO:0000313" key="2">
    <source>
        <dbReference type="EMBL" id="QTD48439.1"/>
    </source>
</evidence>
<feature type="domain" description="SnoaL-like" evidence="1">
    <location>
        <begin position="30"/>
        <end position="111"/>
    </location>
</feature>